<dbReference type="Gene3D" id="1.10.575.10">
    <property type="entry name" value="P1 Nuclease"/>
    <property type="match status" value="1"/>
</dbReference>
<dbReference type="RefSeq" id="WP_244545575.1">
    <property type="nucleotide sequence ID" value="NZ_FPBF01000008.1"/>
</dbReference>
<evidence type="ECO:0000313" key="1">
    <source>
        <dbReference type="EMBL" id="SFU15417.1"/>
    </source>
</evidence>
<reference evidence="2" key="1">
    <citation type="submission" date="2016-10" db="EMBL/GenBank/DDBJ databases">
        <authorList>
            <person name="Varghese N."/>
            <person name="Submissions S."/>
        </authorList>
    </citation>
    <scope>NUCLEOTIDE SEQUENCE [LARGE SCALE GENOMIC DNA]</scope>
    <source>
        <strain evidence="2">DSM 23445</strain>
    </source>
</reference>
<evidence type="ECO:0000313" key="2">
    <source>
        <dbReference type="Proteomes" id="UP000199673"/>
    </source>
</evidence>
<dbReference type="CDD" id="cd10981">
    <property type="entry name" value="ZnPC_S1P1"/>
    <property type="match status" value="1"/>
</dbReference>
<proteinExistence type="predicted"/>
<accession>A0A1I7DUQ4</accession>
<protein>
    <recommendedName>
        <fullName evidence="3">S1/P1 Nuclease</fullName>
    </recommendedName>
</protein>
<dbReference type="AlphaFoldDB" id="A0A1I7DUQ4"/>
<dbReference type="Proteomes" id="UP000199673">
    <property type="component" value="Unassembled WGS sequence"/>
</dbReference>
<sequence>MRFFIASIFSLILISGTLSTWGFYAHSLINRLAVFSLPEEMIGFYKPQIQYITENAVNPDRRRYAVEGEAEKHYIDLDFYGDSALQILPKYWNEAVEKFSEDSLRMNGIGPWSAYFTFLNLTKAFETKNSAAILRLSADLGHYIGDLNVPLHTTVNYNGQLTDQVGIHGFWESRVPELQAKDYPLWVGQAEYVNDPQQALWDAVAAAHTQVDSVLAIERELTKSFSPDQKFSYEERNNLTVRVYSREFTEAYALTLDSQIERQMKKSIKMIADFWFTAWVIAGQPDLSTFDQESIEEEIIVPDTKIKVREHDN</sequence>
<name>A0A1I7DUQ4_9BACT</name>
<keyword evidence="2" id="KW-1185">Reference proteome</keyword>
<dbReference type="SUPFAM" id="SSF48537">
    <property type="entry name" value="Phospholipase C/P1 nuclease"/>
    <property type="match status" value="1"/>
</dbReference>
<organism evidence="1 2">
    <name type="scientific">Algoriphagus locisalis</name>
    <dbReference type="NCBI Taxonomy" id="305507"/>
    <lineage>
        <taxon>Bacteria</taxon>
        <taxon>Pseudomonadati</taxon>
        <taxon>Bacteroidota</taxon>
        <taxon>Cytophagia</taxon>
        <taxon>Cytophagales</taxon>
        <taxon>Cyclobacteriaceae</taxon>
        <taxon>Algoriphagus</taxon>
    </lineage>
</organism>
<gene>
    <name evidence="1" type="ORF">SAMN04489724_4410</name>
</gene>
<dbReference type="STRING" id="305507.SAMN04489724_4410"/>
<dbReference type="InterPro" id="IPR008947">
    <property type="entry name" value="PLipase_C/P1_nuclease_dom_sf"/>
</dbReference>
<dbReference type="GO" id="GO:0016788">
    <property type="term" value="F:hydrolase activity, acting on ester bonds"/>
    <property type="evidence" value="ECO:0007669"/>
    <property type="project" value="InterPro"/>
</dbReference>
<evidence type="ECO:0008006" key="3">
    <source>
        <dbReference type="Google" id="ProtNLM"/>
    </source>
</evidence>
<dbReference type="EMBL" id="FPBF01000008">
    <property type="protein sequence ID" value="SFU15417.1"/>
    <property type="molecule type" value="Genomic_DNA"/>
</dbReference>